<accession>A0A2T9Y1B2</accession>
<proteinExistence type="predicted"/>
<name>A0A2T9Y1B2_9FUNG</name>
<sequence>MLVWNLLFLGVVNAKMSGVKYSPTYDKSCKTGTSLQKDVNVIAGSANSVLINFFDTCNVGESIKKFAAKGVDIYLDIAADIFESIEYDQQKFERFISTEVFKAVKGISVSSDNGIMEMGDIIISNNMDVIGFNDAVSSFRLNKERSSIDSTEFALKLFNENFVSMQDLKKPIYLEIKPGTGKFSDKSFFDVLRELECRQYGTINYFVADNFGSDSIFRKSGIYNKLENLNKNTFYCKGHEYIGNW</sequence>
<evidence type="ECO:0000313" key="2">
    <source>
        <dbReference type="Proteomes" id="UP000245383"/>
    </source>
</evidence>
<dbReference type="Proteomes" id="UP000245383">
    <property type="component" value="Unassembled WGS sequence"/>
</dbReference>
<organism evidence="1 2">
    <name type="scientific">Smittium simulii</name>
    <dbReference type="NCBI Taxonomy" id="133385"/>
    <lineage>
        <taxon>Eukaryota</taxon>
        <taxon>Fungi</taxon>
        <taxon>Fungi incertae sedis</taxon>
        <taxon>Zoopagomycota</taxon>
        <taxon>Kickxellomycotina</taxon>
        <taxon>Harpellomycetes</taxon>
        <taxon>Harpellales</taxon>
        <taxon>Legeriomycetaceae</taxon>
        <taxon>Smittium</taxon>
    </lineage>
</organism>
<comment type="caution">
    <text evidence="1">The sequence shown here is derived from an EMBL/GenBank/DDBJ whole genome shotgun (WGS) entry which is preliminary data.</text>
</comment>
<dbReference type="EMBL" id="MBFR01000722">
    <property type="protein sequence ID" value="PVU86139.1"/>
    <property type="molecule type" value="Genomic_DNA"/>
</dbReference>
<keyword evidence="2" id="KW-1185">Reference proteome</keyword>
<evidence type="ECO:0000313" key="1">
    <source>
        <dbReference type="EMBL" id="PVU86139.1"/>
    </source>
</evidence>
<reference evidence="1 2" key="1">
    <citation type="journal article" date="2018" name="MBio">
        <title>Comparative Genomics Reveals the Core Gene Toolbox for the Fungus-Insect Symbiosis.</title>
        <authorList>
            <person name="Wang Y."/>
            <person name="Stata M."/>
            <person name="Wang W."/>
            <person name="Stajich J.E."/>
            <person name="White M.M."/>
            <person name="Moncalvo J.M."/>
        </authorList>
    </citation>
    <scope>NUCLEOTIDE SEQUENCE [LARGE SCALE GENOMIC DNA]</scope>
    <source>
        <strain evidence="1 2">SWE-8-4</strain>
    </source>
</reference>
<gene>
    <name evidence="1" type="ORF">BB561_006806</name>
</gene>
<protein>
    <submittedName>
        <fullName evidence="1">Uncharacterized protein</fullName>
    </submittedName>
</protein>
<dbReference type="AlphaFoldDB" id="A0A2T9Y1B2"/>